<dbReference type="OrthoDB" id="3766406at2759"/>
<dbReference type="Pfam" id="PF00646">
    <property type="entry name" value="F-box"/>
    <property type="match status" value="1"/>
</dbReference>
<dbReference type="RefSeq" id="XP_033672019.1">
    <property type="nucleotide sequence ID" value="XM_033811777.1"/>
</dbReference>
<feature type="domain" description="F-box" evidence="2">
    <location>
        <begin position="75"/>
        <end position="109"/>
    </location>
</feature>
<name>A0A6A6CY60_ZASCE</name>
<evidence type="ECO:0000256" key="1">
    <source>
        <dbReference type="SAM" id="SignalP"/>
    </source>
</evidence>
<dbReference type="InterPro" id="IPR001810">
    <property type="entry name" value="F-box_dom"/>
</dbReference>
<proteinExistence type="predicted"/>
<dbReference type="InterPro" id="IPR036047">
    <property type="entry name" value="F-box-like_dom_sf"/>
</dbReference>
<dbReference type="GeneID" id="54565049"/>
<feature type="signal peptide" evidence="1">
    <location>
        <begin position="1"/>
        <end position="25"/>
    </location>
</feature>
<gene>
    <name evidence="3" type="ORF">M409DRAFT_51344</name>
</gene>
<evidence type="ECO:0000313" key="4">
    <source>
        <dbReference type="Proteomes" id="UP000799537"/>
    </source>
</evidence>
<dbReference type="SUPFAM" id="SSF81383">
    <property type="entry name" value="F-box domain"/>
    <property type="match status" value="1"/>
</dbReference>
<feature type="chain" id="PRO_5025608109" description="F-box domain-containing protein" evidence="1">
    <location>
        <begin position="26"/>
        <end position="253"/>
    </location>
</feature>
<keyword evidence="4" id="KW-1185">Reference proteome</keyword>
<organism evidence="3 4">
    <name type="scientific">Zasmidium cellare ATCC 36951</name>
    <dbReference type="NCBI Taxonomy" id="1080233"/>
    <lineage>
        <taxon>Eukaryota</taxon>
        <taxon>Fungi</taxon>
        <taxon>Dikarya</taxon>
        <taxon>Ascomycota</taxon>
        <taxon>Pezizomycotina</taxon>
        <taxon>Dothideomycetes</taxon>
        <taxon>Dothideomycetidae</taxon>
        <taxon>Mycosphaerellales</taxon>
        <taxon>Mycosphaerellaceae</taxon>
        <taxon>Zasmidium</taxon>
    </lineage>
</organism>
<dbReference type="CDD" id="cd09917">
    <property type="entry name" value="F-box_SF"/>
    <property type="match status" value="1"/>
</dbReference>
<dbReference type="Proteomes" id="UP000799537">
    <property type="component" value="Unassembled WGS sequence"/>
</dbReference>
<dbReference type="EMBL" id="ML993584">
    <property type="protein sequence ID" value="KAF2171130.1"/>
    <property type="molecule type" value="Genomic_DNA"/>
</dbReference>
<dbReference type="AlphaFoldDB" id="A0A6A6CY60"/>
<evidence type="ECO:0000313" key="3">
    <source>
        <dbReference type="EMBL" id="KAF2171130.1"/>
    </source>
</evidence>
<reference evidence="3" key="1">
    <citation type="journal article" date="2020" name="Stud. Mycol.">
        <title>101 Dothideomycetes genomes: a test case for predicting lifestyles and emergence of pathogens.</title>
        <authorList>
            <person name="Haridas S."/>
            <person name="Albert R."/>
            <person name="Binder M."/>
            <person name="Bloem J."/>
            <person name="Labutti K."/>
            <person name="Salamov A."/>
            <person name="Andreopoulos B."/>
            <person name="Baker S."/>
            <person name="Barry K."/>
            <person name="Bills G."/>
            <person name="Bluhm B."/>
            <person name="Cannon C."/>
            <person name="Castanera R."/>
            <person name="Culley D."/>
            <person name="Daum C."/>
            <person name="Ezra D."/>
            <person name="Gonzalez J."/>
            <person name="Henrissat B."/>
            <person name="Kuo A."/>
            <person name="Liang C."/>
            <person name="Lipzen A."/>
            <person name="Lutzoni F."/>
            <person name="Magnuson J."/>
            <person name="Mondo S."/>
            <person name="Nolan M."/>
            <person name="Ohm R."/>
            <person name="Pangilinan J."/>
            <person name="Park H.-J."/>
            <person name="Ramirez L."/>
            <person name="Alfaro M."/>
            <person name="Sun H."/>
            <person name="Tritt A."/>
            <person name="Yoshinaga Y."/>
            <person name="Zwiers L.-H."/>
            <person name="Turgeon B."/>
            <person name="Goodwin S."/>
            <person name="Spatafora J."/>
            <person name="Crous P."/>
            <person name="Grigoriev I."/>
        </authorList>
    </citation>
    <scope>NUCLEOTIDE SEQUENCE</scope>
    <source>
        <strain evidence="3">ATCC 36951</strain>
    </source>
</reference>
<accession>A0A6A6CY60</accession>
<keyword evidence="1" id="KW-0732">Signal</keyword>
<protein>
    <recommendedName>
        <fullName evidence="2">F-box domain-containing protein</fullName>
    </recommendedName>
</protein>
<evidence type="ECO:0000259" key="2">
    <source>
        <dbReference type="PROSITE" id="PS50181"/>
    </source>
</evidence>
<sequence length="253" mass="29183">MDYPLPVLLAPHICLLLIAASLHEAFFPIAAASMLAASYASPGTKPHAIMHSWIKKRYKAICSRPVRYYFARTQAHPLLELPQELVDMIYQHLDVKDAACLSLCNKNLYWRLDTTRHQDLRIGTGDQVQRKDFLARLARDNPKVFLCRDCSYLHLVAKVGPPLSPPFGLENRLTCNNGLLNPRDELPYCCFRLYDSYSNYRLAYNHIQLAMARNHRRQGHGISIDKLSLTEVHRAWRSKFWVLFDAEPEVINH</sequence>
<dbReference type="PROSITE" id="PS50181">
    <property type="entry name" value="FBOX"/>
    <property type="match status" value="1"/>
</dbReference>